<accession>A0A368YBM0</accession>
<evidence type="ECO:0000256" key="1">
    <source>
        <dbReference type="SAM" id="MobiDB-lite"/>
    </source>
</evidence>
<protein>
    <recommendedName>
        <fullName evidence="5">Lipoprotein</fullName>
    </recommendedName>
</protein>
<keyword evidence="2" id="KW-0732">Signal</keyword>
<dbReference type="PROSITE" id="PS51257">
    <property type="entry name" value="PROKAR_LIPOPROTEIN"/>
    <property type="match status" value="1"/>
</dbReference>
<organism evidence="3 4">
    <name type="scientific">Phyllobacterium bourgognense</name>
    <dbReference type="NCBI Taxonomy" id="314236"/>
    <lineage>
        <taxon>Bacteria</taxon>
        <taxon>Pseudomonadati</taxon>
        <taxon>Pseudomonadota</taxon>
        <taxon>Alphaproteobacteria</taxon>
        <taxon>Hyphomicrobiales</taxon>
        <taxon>Phyllobacteriaceae</taxon>
        <taxon>Phyllobacterium</taxon>
    </lineage>
</organism>
<reference evidence="3 4" key="1">
    <citation type="submission" date="2018-07" db="EMBL/GenBank/DDBJ databases">
        <title>Genomic Encyclopedia of Type Strains, Phase III (KMG-III): the genomes of soil and plant-associated and newly described type strains.</title>
        <authorList>
            <person name="Whitman W."/>
        </authorList>
    </citation>
    <scope>NUCLEOTIDE SEQUENCE [LARGE SCALE GENOMIC DNA]</scope>
    <source>
        <strain evidence="3 4">31-25a</strain>
    </source>
</reference>
<feature type="chain" id="PRO_5016853010" description="Lipoprotein" evidence="2">
    <location>
        <begin position="29"/>
        <end position="169"/>
    </location>
</feature>
<evidence type="ECO:0000313" key="4">
    <source>
        <dbReference type="Proteomes" id="UP000253324"/>
    </source>
</evidence>
<sequence length="169" mass="18648">MFDKARFVCPGVSLLLFGLLSLSACRDAGEGDYVNVSGKIFVFNYRIAEATYLLTLAKLRPLPDGSMLETTFENPAGGDPMIVRQKIWPTMEKITIESPPVKCVKANREYKVSMRLEDANGKLLQTIERKMISDTDQSVMPDKPLVVGPFYDPNPDKDSAENPSAACPA</sequence>
<keyword evidence="4" id="KW-1185">Reference proteome</keyword>
<dbReference type="Proteomes" id="UP000253324">
    <property type="component" value="Unassembled WGS sequence"/>
</dbReference>
<name>A0A368YBM0_9HYPH</name>
<feature type="signal peptide" evidence="2">
    <location>
        <begin position="1"/>
        <end position="28"/>
    </location>
</feature>
<dbReference type="AlphaFoldDB" id="A0A368YBM0"/>
<comment type="caution">
    <text evidence="3">The sequence shown here is derived from an EMBL/GenBank/DDBJ whole genome shotgun (WGS) entry which is preliminary data.</text>
</comment>
<evidence type="ECO:0000313" key="3">
    <source>
        <dbReference type="EMBL" id="RCW77651.1"/>
    </source>
</evidence>
<gene>
    <name evidence="3" type="ORF">C7476_14117</name>
</gene>
<evidence type="ECO:0000256" key="2">
    <source>
        <dbReference type="SAM" id="SignalP"/>
    </source>
</evidence>
<dbReference type="RefSeq" id="WP_245426630.1">
    <property type="nucleotide sequence ID" value="NZ_QPJM01000041.1"/>
</dbReference>
<evidence type="ECO:0008006" key="5">
    <source>
        <dbReference type="Google" id="ProtNLM"/>
    </source>
</evidence>
<feature type="region of interest" description="Disordered" evidence="1">
    <location>
        <begin position="148"/>
        <end position="169"/>
    </location>
</feature>
<proteinExistence type="predicted"/>
<dbReference type="EMBL" id="QPJM01000041">
    <property type="protein sequence ID" value="RCW77651.1"/>
    <property type="molecule type" value="Genomic_DNA"/>
</dbReference>